<accession>A0A4C1SZT8</accession>
<proteinExistence type="predicted"/>
<gene>
    <name evidence="1" type="ORF">EVAR_92694_1</name>
</gene>
<sequence>MSRCQGFVPRGPNWMSRLPLPVRRTSRARRVFRPRPRPPVLSGSALARRARAGRLTSVSFSRWEIRSMTSRRNAECPDFVATMRSRVAPPATLILSARRTH</sequence>
<comment type="caution">
    <text evidence="1">The sequence shown here is derived from an EMBL/GenBank/DDBJ whole genome shotgun (WGS) entry which is preliminary data.</text>
</comment>
<organism evidence="1 2">
    <name type="scientific">Eumeta variegata</name>
    <name type="common">Bagworm moth</name>
    <name type="synonym">Eumeta japonica</name>
    <dbReference type="NCBI Taxonomy" id="151549"/>
    <lineage>
        <taxon>Eukaryota</taxon>
        <taxon>Metazoa</taxon>
        <taxon>Ecdysozoa</taxon>
        <taxon>Arthropoda</taxon>
        <taxon>Hexapoda</taxon>
        <taxon>Insecta</taxon>
        <taxon>Pterygota</taxon>
        <taxon>Neoptera</taxon>
        <taxon>Endopterygota</taxon>
        <taxon>Lepidoptera</taxon>
        <taxon>Glossata</taxon>
        <taxon>Ditrysia</taxon>
        <taxon>Tineoidea</taxon>
        <taxon>Psychidae</taxon>
        <taxon>Oiketicinae</taxon>
        <taxon>Eumeta</taxon>
    </lineage>
</organism>
<evidence type="ECO:0000313" key="1">
    <source>
        <dbReference type="EMBL" id="GBP06757.1"/>
    </source>
</evidence>
<dbReference type="AlphaFoldDB" id="A0A4C1SZT8"/>
<protein>
    <submittedName>
        <fullName evidence="1">Uncharacterized protein</fullName>
    </submittedName>
</protein>
<name>A0A4C1SZT8_EUMVA</name>
<evidence type="ECO:0000313" key="2">
    <source>
        <dbReference type="Proteomes" id="UP000299102"/>
    </source>
</evidence>
<reference evidence="1 2" key="1">
    <citation type="journal article" date="2019" name="Commun. Biol.">
        <title>The bagworm genome reveals a unique fibroin gene that provides high tensile strength.</title>
        <authorList>
            <person name="Kono N."/>
            <person name="Nakamura H."/>
            <person name="Ohtoshi R."/>
            <person name="Tomita M."/>
            <person name="Numata K."/>
            <person name="Arakawa K."/>
        </authorList>
    </citation>
    <scope>NUCLEOTIDE SEQUENCE [LARGE SCALE GENOMIC DNA]</scope>
</reference>
<keyword evidence="2" id="KW-1185">Reference proteome</keyword>
<dbReference type="EMBL" id="BGZK01000023">
    <property type="protein sequence ID" value="GBP06757.1"/>
    <property type="molecule type" value="Genomic_DNA"/>
</dbReference>
<dbReference type="Proteomes" id="UP000299102">
    <property type="component" value="Unassembled WGS sequence"/>
</dbReference>